<evidence type="ECO:0000256" key="3">
    <source>
        <dbReference type="ARBA" id="ARBA00022692"/>
    </source>
</evidence>
<organism evidence="7 8">
    <name type="scientific">Polynucleobacter brandtiae</name>
    <dbReference type="NCBI Taxonomy" id="1938816"/>
    <lineage>
        <taxon>Bacteria</taxon>
        <taxon>Pseudomonadati</taxon>
        <taxon>Pseudomonadota</taxon>
        <taxon>Betaproteobacteria</taxon>
        <taxon>Burkholderiales</taxon>
        <taxon>Burkholderiaceae</taxon>
        <taxon>Polynucleobacter</taxon>
    </lineage>
</organism>
<evidence type="ECO:0000256" key="5">
    <source>
        <dbReference type="ARBA" id="ARBA00023136"/>
    </source>
</evidence>
<gene>
    <name evidence="7" type="ORF">B0G85_1974</name>
</gene>
<dbReference type="AlphaFoldDB" id="A0A2M8VIU8"/>
<name>A0A2M8VIU8_9BURK</name>
<feature type="transmembrane region" description="Helical" evidence="6">
    <location>
        <begin position="339"/>
        <end position="358"/>
    </location>
</feature>
<feature type="transmembrane region" description="Helical" evidence="6">
    <location>
        <begin position="393"/>
        <end position="413"/>
    </location>
</feature>
<feature type="transmembrane region" description="Helical" evidence="6">
    <location>
        <begin position="28"/>
        <end position="49"/>
    </location>
</feature>
<protein>
    <submittedName>
        <fullName evidence="7">Amino acid:proton symporter (ABT family)</fullName>
    </submittedName>
</protein>
<proteinExistence type="predicted"/>
<feature type="transmembrane region" description="Helical" evidence="6">
    <location>
        <begin position="289"/>
        <end position="318"/>
    </location>
</feature>
<evidence type="ECO:0000256" key="1">
    <source>
        <dbReference type="ARBA" id="ARBA00004651"/>
    </source>
</evidence>
<feature type="transmembrane region" description="Helical" evidence="6">
    <location>
        <begin position="61"/>
        <end position="80"/>
    </location>
</feature>
<dbReference type="PIRSF" id="PIRSF006060">
    <property type="entry name" value="AA_transporter"/>
    <property type="match status" value="1"/>
</dbReference>
<dbReference type="Proteomes" id="UP000229366">
    <property type="component" value="Unassembled WGS sequence"/>
</dbReference>
<feature type="transmembrane region" description="Helical" evidence="6">
    <location>
        <begin position="174"/>
        <end position="193"/>
    </location>
</feature>
<keyword evidence="4 6" id="KW-1133">Transmembrane helix</keyword>
<dbReference type="GO" id="GO:0005886">
    <property type="term" value="C:plasma membrane"/>
    <property type="evidence" value="ECO:0007669"/>
    <property type="project" value="UniProtKB-SubCell"/>
</dbReference>
<feature type="transmembrane region" description="Helical" evidence="6">
    <location>
        <begin position="205"/>
        <end position="225"/>
    </location>
</feature>
<keyword evidence="2" id="KW-1003">Cell membrane</keyword>
<feature type="transmembrane region" description="Helical" evidence="6">
    <location>
        <begin position="86"/>
        <end position="105"/>
    </location>
</feature>
<feature type="transmembrane region" description="Helical" evidence="6">
    <location>
        <begin position="419"/>
        <end position="436"/>
    </location>
</feature>
<dbReference type="Gene3D" id="1.20.1740.10">
    <property type="entry name" value="Amino acid/polyamine transporter I"/>
    <property type="match status" value="1"/>
</dbReference>
<keyword evidence="3 6" id="KW-0812">Transmembrane</keyword>
<dbReference type="GO" id="GO:0022857">
    <property type="term" value="F:transmembrane transporter activity"/>
    <property type="evidence" value="ECO:0007669"/>
    <property type="project" value="InterPro"/>
</dbReference>
<evidence type="ECO:0000313" key="7">
    <source>
        <dbReference type="EMBL" id="PJI76765.1"/>
    </source>
</evidence>
<feature type="transmembrane region" description="Helical" evidence="6">
    <location>
        <begin position="112"/>
        <end position="131"/>
    </location>
</feature>
<keyword evidence="8" id="KW-1185">Reference proteome</keyword>
<dbReference type="Pfam" id="PF13520">
    <property type="entry name" value="AA_permease_2"/>
    <property type="match status" value="1"/>
</dbReference>
<keyword evidence="5 6" id="KW-0472">Membrane</keyword>
<dbReference type="PANTHER" id="PTHR42770">
    <property type="entry name" value="AMINO ACID TRANSPORTER-RELATED"/>
    <property type="match status" value="1"/>
</dbReference>
<evidence type="ECO:0000256" key="2">
    <source>
        <dbReference type="ARBA" id="ARBA00022475"/>
    </source>
</evidence>
<reference evidence="7 8" key="1">
    <citation type="submission" date="2017-11" db="EMBL/GenBank/DDBJ databases">
        <title>Genomic Encyclopedia of Type Strains, Phase III (KMG-III): the genomes of soil and plant-associated and newly described type strains.</title>
        <authorList>
            <person name="Whitman W."/>
        </authorList>
    </citation>
    <scope>NUCLEOTIDE SEQUENCE [LARGE SCALE GENOMIC DNA]</scope>
    <source>
        <strain evidence="7 8">UB-Domo-W1</strain>
    </source>
</reference>
<feature type="transmembrane region" description="Helical" evidence="6">
    <location>
        <begin position="246"/>
        <end position="269"/>
    </location>
</feature>
<dbReference type="InterPro" id="IPR002293">
    <property type="entry name" value="AA/rel_permease1"/>
</dbReference>
<evidence type="ECO:0000256" key="4">
    <source>
        <dbReference type="ARBA" id="ARBA00022989"/>
    </source>
</evidence>
<feature type="transmembrane region" description="Helical" evidence="6">
    <location>
        <begin position="143"/>
        <end position="162"/>
    </location>
</feature>
<comment type="subcellular location">
    <subcellularLocation>
        <location evidence="1">Cell membrane</location>
        <topology evidence="1">Multi-pass membrane protein</topology>
    </subcellularLocation>
</comment>
<sequence length="447" mass="46008">MPKPPYKLKVSLMSVDLLSHTQKKVDDVSLFSATALGIGGMMGAGLYSLLGLASSHAGSHVPLAFLIGAIAASFSIYSYAKLGAAFPSSGGAATFTVMGFGPGIISGGINTFQYIAYLIAAALYAAGFVEYTNTLFGGDLSPLLLKCITAAIILICTFINLLGPSLVGKAEAAAIALVVISLLVFSAMGFHQANFNNFQMGSGSISGIAVAAGILYINFQGFGVVTNSSSAMKSPQKELPLAMFSALILVTVAYLAVSSAVVLLMPLGAIELHSGHVLADAAQIVAGKAGLMIISISALLACAAAVNATIFAASNIAADVAQKKMISSALGSSVLKTKFRALTISSVGVIFLALIFPLSEVGQMASLAFLLVYAVITYGHIRIYQQTGANPKILWCAILINMILFTALTISTAQTSPSSVIALLIALVASFGLEAFSRFKSSHHAAT</sequence>
<evidence type="ECO:0000256" key="6">
    <source>
        <dbReference type="SAM" id="Phobius"/>
    </source>
</evidence>
<dbReference type="InterPro" id="IPR050367">
    <property type="entry name" value="APC_superfamily"/>
</dbReference>
<comment type="caution">
    <text evidence="7">The sequence shown here is derived from an EMBL/GenBank/DDBJ whole genome shotgun (WGS) entry which is preliminary data.</text>
</comment>
<dbReference type="PANTHER" id="PTHR42770:SF11">
    <property type="entry name" value="INNER MEMBRANE TRANSPORT PROTEIN YBAT"/>
    <property type="match status" value="1"/>
</dbReference>
<dbReference type="EMBL" id="PGTX01000006">
    <property type="protein sequence ID" value="PJI76765.1"/>
    <property type="molecule type" value="Genomic_DNA"/>
</dbReference>
<feature type="transmembrane region" description="Helical" evidence="6">
    <location>
        <begin position="364"/>
        <end position="381"/>
    </location>
</feature>
<accession>A0A2M8VIU8</accession>
<evidence type="ECO:0000313" key="8">
    <source>
        <dbReference type="Proteomes" id="UP000229366"/>
    </source>
</evidence>